<dbReference type="PROSITE" id="PS50041">
    <property type="entry name" value="C_TYPE_LECTIN_2"/>
    <property type="match status" value="1"/>
</dbReference>
<reference evidence="4" key="1">
    <citation type="submission" date="2025-08" db="UniProtKB">
        <authorList>
            <consortium name="Ensembl"/>
        </authorList>
    </citation>
    <scope>IDENTIFICATION</scope>
</reference>
<dbReference type="GeneTree" id="ENSGT01030000234575"/>
<dbReference type="GO" id="GO:0030246">
    <property type="term" value="F:carbohydrate binding"/>
    <property type="evidence" value="ECO:0007669"/>
    <property type="project" value="UniProtKB-KW"/>
</dbReference>
<organism evidence="4 5">
    <name type="scientific">Fundulus heteroclitus</name>
    <name type="common">Killifish</name>
    <name type="synonym">Mummichog</name>
    <dbReference type="NCBI Taxonomy" id="8078"/>
    <lineage>
        <taxon>Eukaryota</taxon>
        <taxon>Metazoa</taxon>
        <taxon>Chordata</taxon>
        <taxon>Craniata</taxon>
        <taxon>Vertebrata</taxon>
        <taxon>Euteleostomi</taxon>
        <taxon>Actinopterygii</taxon>
        <taxon>Neopterygii</taxon>
        <taxon>Teleostei</taxon>
        <taxon>Neoteleostei</taxon>
        <taxon>Acanthomorphata</taxon>
        <taxon>Ovalentaria</taxon>
        <taxon>Atherinomorphae</taxon>
        <taxon>Cyprinodontiformes</taxon>
        <taxon>Fundulidae</taxon>
        <taxon>Fundulus</taxon>
    </lineage>
</organism>
<dbReference type="Gene3D" id="3.10.100.10">
    <property type="entry name" value="Mannose-Binding Protein A, subunit A"/>
    <property type="match status" value="1"/>
</dbReference>
<keyword evidence="2" id="KW-0812">Transmembrane</keyword>
<evidence type="ECO:0000313" key="4">
    <source>
        <dbReference type="Ensembl" id="ENSFHEP00000014171.1"/>
    </source>
</evidence>
<dbReference type="Pfam" id="PF00059">
    <property type="entry name" value="Lectin_C"/>
    <property type="match status" value="1"/>
</dbReference>
<dbReference type="SMART" id="SM00034">
    <property type="entry name" value="CLECT"/>
    <property type="match status" value="1"/>
</dbReference>
<dbReference type="PANTHER" id="PTHR22803">
    <property type="entry name" value="MANNOSE, PHOSPHOLIPASE, LECTIN RECEPTOR RELATED"/>
    <property type="match status" value="1"/>
</dbReference>
<dbReference type="InterPro" id="IPR001304">
    <property type="entry name" value="C-type_lectin-like"/>
</dbReference>
<keyword evidence="2" id="KW-1133">Transmembrane helix</keyword>
<keyword evidence="5" id="KW-1185">Reference proteome</keyword>
<evidence type="ECO:0000256" key="1">
    <source>
        <dbReference type="ARBA" id="ARBA00022734"/>
    </source>
</evidence>
<sequence length="243" mass="27821">NPTRTSKLPSEKVVLLVLGSLLAAALIVIYRLCELLLMFYFYWFYQTRQIKEGEVLNEHDHIYLHLLTAVFLICFSSNQLLIRYKQINFCSDLFKDKMCLKCEAGWELHGGNCYNFSTKNSSWTESRRSCKDLGGDLVKIDSREKGLMEEAEDKFWIGLTDSKEEGRWLWVDGSPLNESLKFWCGDEPDDWKDENPAGEDCGRMGMKGGASDLKCWFDKSCDVPHKSICEKSAVSGQTAYVCV</sequence>
<dbReference type="CDD" id="cd03590">
    <property type="entry name" value="CLECT_DC-SIGN_like"/>
    <property type="match status" value="1"/>
</dbReference>
<protein>
    <recommendedName>
        <fullName evidence="3">C-type lectin domain-containing protein</fullName>
    </recommendedName>
</protein>
<evidence type="ECO:0000259" key="3">
    <source>
        <dbReference type="PROSITE" id="PS50041"/>
    </source>
</evidence>
<dbReference type="Proteomes" id="UP000265000">
    <property type="component" value="Unplaced"/>
</dbReference>
<feature type="transmembrane region" description="Helical" evidence="2">
    <location>
        <begin position="13"/>
        <end position="42"/>
    </location>
</feature>
<proteinExistence type="predicted"/>
<dbReference type="InterPro" id="IPR016186">
    <property type="entry name" value="C-type_lectin-like/link_sf"/>
</dbReference>
<keyword evidence="2" id="KW-0472">Membrane</keyword>
<evidence type="ECO:0000256" key="2">
    <source>
        <dbReference type="SAM" id="Phobius"/>
    </source>
</evidence>
<dbReference type="InterPro" id="IPR050111">
    <property type="entry name" value="C-type_lectin/snaclec_domain"/>
</dbReference>
<evidence type="ECO:0000313" key="5">
    <source>
        <dbReference type="Proteomes" id="UP000265000"/>
    </source>
</evidence>
<dbReference type="STRING" id="8078.ENSFHEP00000014171"/>
<keyword evidence="1" id="KW-0430">Lectin</keyword>
<feature type="domain" description="C-type lectin" evidence="3">
    <location>
        <begin position="109"/>
        <end position="230"/>
    </location>
</feature>
<name>A0A3Q2PLP1_FUNHE</name>
<dbReference type="InterPro" id="IPR033989">
    <property type="entry name" value="CD209-like_CTLD"/>
</dbReference>
<accession>A0A3Q2PLP1</accession>
<dbReference type="AlphaFoldDB" id="A0A3Q2PLP1"/>
<dbReference type="Ensembl" id="ENSFHET00000032690.1">
    <property type="protein sequence ID" value="ENSFHEP00000014171.1"/>
    <property type="gene ID" value="ENSFHEG00000015741.1"/>
</dbReference>
<feature type="transmembrane region" description="Helical" evidence="2">
    <location>
        <begin position="62"/>
        <end position="82"/>
    </location>
</feature>
<dbReference type="InterPro" id="IPR016187">
    <property type="entry name" value="CTDL_fold"/>
</dbReference>
<reference evidence="4" key="2">
    <citation type="submission" date="2025-09" db="UniProtKB">
        <authorList>
            <consortium name="Ensembl"/>
        </authorList>
    </citation>
    <scope>IDENTIFICATION</scope>
</reference>
<dbReference type="SUPFAM" id="SSF56436">
    <property type="entry name" value="C-type lectin-like"/>
    <property type="match status" value="1"/>
</dbReference>